<dbReference type="InterPro" id="IPR056800">
    <property type="entry name" value="vWA_Ro60"/>
</dbReference>
<dbReference type="Pfam" id="PF25045">
    <property type="entry name" value="vWA_Ro60"/>
    <property type="match status" value="1"/>
</dbReference>
<dbReference type="SUPFAM" id="SSF53300">
    <property type="entry name" value="vWA-like"/>
    <property type="match status" value="1"/>
</dbReference>
<reference evidence="2 3" key="1">
    <citation type="journal article" date="2024" name="BMC Genomics">
        <title>Genome assembly of redclaw crayfish (Cherax quadricarinatus) provides insights into its immune adaptation and hypoxia tolerance.</title>
        <authorList>
            <person name="Liu Z."/>
            <person name="Zheng J."/>
            <person name="Li H."/>
            <person name="Fang K."/>
            <person name="Wang S."/>
            <person name="He J."/>
            <person name="Zhou D."/>
            <person name="Weng S."/>
            <person name="Chi M."/>
            <person name="Gu Z."/>
            <person name="He J."/>
            <person name="Li F."/>
            <person name="Wang M."/>
        </authorList>
    </citation>
    <scope>NUCLEOTIDE SEQUENCE [LARGE SCALE GENOMIC DNA]</scope>
    <source>
        <strain evidence="2">ZL_2023a</strain>
    </source>
</reference>
<dbReference type="Proteomes" id="UP001445076">
    <property type="component" value="Unassembled WGS sequence"/>
</dbReference>
<evidence type="ECO:0000259" key="1">
    <source>
        <dbReference type="Pfam" id="PF25045"/>
    </source>
</evidence>
<comment type="caution">
    <text evidence="2">The sequence shown here is derived from an EMBL/GenBank/DDBJ whole genome shotgun (WGS) entry which is preliminary data.</text>
</comment>
<evidence type="ECO:0000313" key="3">
    <source>
        <dbReference type="Proteomes" id="UP001445076"/>
    </source>
</evidence>
<dbReference type="GO" id="GO:0032991">
    <property type="term" value="C:protein-containing complex"/>
    <property type="evidence" value="ECO:0007669"/>
    <property type="project" value="UniProtKB-ARBA"/>
</dbReference>
<accession>A0AAW0W8Z1</accession>
<sequence length="135" mass="14982">MTSGGTSPAATTLAFSENTLAQINLSEGITLLQLINKFKETIIGEVNIEAALKWAKENEAETVVVLTHKFEQLGIYSGAQSLQQLNEKNNTNIRLVLCGLGTKHVHPQHTDNFLLVLGFDQRTPSIIRAFHERHF</sequence>
<evidence type="ECO:0000313" key="2">
    <source>
        <dbReference type="EMBL" id="KAK8725975.1"/>
    </source>
</evidence>
<dbReference type="AlphaFoldDB" id="A0AAW0W8Z1"/>
<dbReference type="EMBL" id="JARKIK010000081">
    <property type="protein sequence ID" value="KAK8725975.1"/>
    <property type="molecule type" value="Genomic_DNA"/>
</dbReference>
<organism evidence="2 3">
    <name type="scientific">Cherax quadricarinatus</name>
    <name type="common">Australian red claw crayfish</name>
    <dbReference type="NCBI Taxonomy" id="27406"/>
    <lineage>
        <taxon>Eukaryota</taxon>
        <taxon>Metazoa</taxon>
        <taxon>Ecdysozoa</taxon>
        <taxon>Arthropoda</taxon>
        <taxon>Crustacea</taxon>
        <taxon>Multicrustacea</taxon>
        <taxon>Malacostraca</taxon>
        <taxon>Eumalacostraca</taxon>
        <taxon>Eucarida</taxon>
        <taxon>Decapoda</taxon>
        <taxon>Pleocyemata</taxon>
        <taxon>Astacidea</taxon>
        <taxon>Parastacoidea</taxon>
        <taxon>Parastacidae</taxon>
        <taxon>Cherax</taxon>
    </lineage>
</organism>
<dbReference type="InterPro" id="IPR036465">
    <property type="entry name" value="vWFA_dom_sf"/>
</dbReference>
<gene>
    <name evidence="2" type="ORF">OTU49_010583</name>
</gene>
<proteinExistence type="predicted"/>
<dbReference type="Gene3D" id="3.40.50.410">
    <property type="entry name" value="von Willebrand factor, type A domain"/>
    <property type="match status" value="1"/>
</dbReference>
<feature type="domain" description="RNA-binding protein RO60 vWA" evidence="1">
    <location>
        <begin position="6"/>
        <end position="130"/>
    </location>
</feature>
<keyword evidence="3" id="KW-1185">Reference proteome</keyword>
<protein>
    <recommendedName>
        <fullName evidence="1">RNA-binding protein RO60 vWA domain-containing protein</fullName>
    </recommendedName>
</protein>
<name>A0AAW0W8Z1_CHEQU</name>